<dbReference type="SUPFAM" id="SSF53474">
    <property type="entry name" value="alpha/beta-Hydrolases"/>
    <property type="match status" value="1"/>
</dbReference>
<dbReference type="AlphaFoldDB" id="A0A642PL19"/>
<gene>
    <name evidence="1" type="ORF">F2Y44_22875</name>
</gene>
<reference evidence="1" key="1">
    <citation type="journal article" date="2019" name="Nat. Med.">
        <title>A library of human gut bacterial isolates paired with longitudinal multiomics data enables mechanistic microbiome research.</title>
        <authorList>
            <person name="Poyet M."/>
            <person name="Groussin M."/>
            <person name="Gibbons S.M."/>
            <person name="Avila-Pacheco J."/>
            <person name="Jiang X."/>
            <person name="Kearney S.M."/>
            <person name="Perrotta A.R."/>
            <person name="Berdy B."/>
            <person name="Zhao S."/>
            <person name="Lieberman T.D."/>
            <person name="Swanson P.K."/>
            <person name="Smith M."/>
            <person name="Roesemann S."/>
            <person name="Alexander J.E."/>
            <person name="Rich S.A."/>
            <person name="Livny J."/>
            <person name="Vlamakis H."/>
            <person name="Clish C."/>
            <person name="Bullock K."/>
            <person name="Deik A."/>
            <person name="Scott J."/>
            <person name="Pierce K.A."/>
            <person name="Xavier R.J."/>
            <person name="Alm E.J."/>
        </authorList>
    </citation>
    <scope>NUCLEOTIDE SEQUENCE [LARGE SCALE GENOMIC DNA]</scope>
    <source>
        <strain evidence="1">BIOML-A8</strain>
    </source>
</reference>
<dbReference type="RefSeq" id="WP_149943133.1">
    <property type="nucleotide sequence ID" value="NZ_VVZE01000102.1"/>
</dbReference>
<feature type="non-terminal residue" evidence="1">
    <location>
        <position position="1"/>
    </location>
</feature>
<dbReference type="InterPro" id="IPR029058">
    <property type="entry name" value="AB_hydrolase_fold"/>
</dbReference>
<dbReference type="EMBL" id="VVZE01000102">
    <property type="protein sequence ID" value="KAA5378338.1"/>
    <property type="molecule type" value="Genomic_DNA"/>
</dbReference>
<keyword evidence="1" id="KW-0378">Hydrolase</keyword>
<evidence type="ECO:0000313" key="1">
    <source>
        <dbReference type="EMBL" id="KAA5378338.1"/>
    </source>
</evidence>
<organism evidence="1">
    <name type="scientific">Phocaeicola dorei</name>
    <dbReference type="NCBI Taxonomy" id="357276"/>
    <lineage>
        <taxon>Bacteria</taxon>
        <taxon>Pseudomonadati</taxon>
        <taxon>Bacteroidota</taxon>
        <taxon>Bacteroidia</taxon>
        <taxon>Bacteroidales</taxon>
        <taxon>Bacteroidaceae</taxon>
        <taxon>Phocaeicola</taxon>
    </lineage>
</organism>
<comment type="caution">
    <text evidence="1">The sequence shown here is derived from an EMBL/GenBank/DDBJ whole genome shotgun (WGS) entry which is preliminary data.</text>
</comment>
<proteinExistence type="predicted"/>
<name>A0A642PL19_9BACT</name>
<accession>A0A642PL19</accession>
<protein>
    <submittedName>
        <fullName evidence="1">Alpha/beta hydrolase</fullName>
    </submittedName>
</protein>
<dbReference type="GO" id="GO:0016787">
    <property type="term" value="F:hydrolase activity"/>
    <property type="evidence" value="ECO:0007669"/>
    <property type="project" value="UniProtKB-KW"/>
</dbReference>
<dbReference type="Gene3D" id="3.40.50.1820">
    <property type="entry name" value="alpha/beta hydrolase"/>
    <property type="match status" value="1"/>
</dbReference>
<sequence>TLPMLFIHGDADTFVPTWMVYPLYEAKPEPKELWIVPGATHAMSYKDYPQEYTEHVKKFVGKYIH</sequence>